<dbReference type="Pfam" id="PF23856">
    <property type="entry name" value="DUF7219"/>
    <property type="match status" value="1"/>
</dbReference>
<name>A0A6B3NIV7_9CYAN</name>
<organism evidence="2">
    <name type="scientific">Symploca sp. SIO1C4</name>
    <dbReference type="NCBI Taxonomy" id="2607765"/>
    <lineage>
        <taxon>Bacteria</taxon>
        <taxon>Bacillati</taxon>
        <taxon>Cyanobacteriota</taxon>
        <taxon>Cyanophyceae</taxon>
        <taxon>Coleofasciculales</taxon>
        <taxon>Coleofasciculaceae</taxon>
        <taxon>Symploca</taxon>
    </lineage>
</organism>
<dbReference type="InterPro" id="IPR055643">
    <property type="entry name" value="DUF7219"/>
</dbReference>
<dbReference type="InterPro" id="IPR025458">
    <property type="entry name" value="DUF4278"/>
</dbReference>
<protein>
    <submittedName>
        <fullName evidence="2">DUF4278 domain-containing protein</fullName>
    </submittedName>
</protein>
<reference evidence="2" key="1">
    <citation type="submission" date="2019-11" db="EMBL/GenBank/DDBJ databases">
        <title>Genomic insights into an expanded diversity of filamentous marine cyanobacteria reveals the extraordinary biosynthetic potential of Moorea and Okeania.</title>
        <authorList>
            <person name="Ferreira Leao T."/>
            <person name="Wang M."/>
            <person name="Moss N."/>
            <person name="Da Silva R."/>
            <person name="Sanders J."/>
            <person name="Nurk S."/>
            <person name="Gurevich A."/>
            <person name="Humphrey G."/>
            <person name="Reher R."/>
            <person name="Zhu Q."/>
            <person name="Belda-Ferre P."/>
            <person name="Glukhov E."/>
            <person name="Rex R."/>
            <person name="Dorrestein P.C."/>
            <person name="Knight R."/>
            <person name="Pevzner P."/>
            <person name="Gerwick W.H."/>
            <person name="Gerwick L."/>
        </authorList>
    </citation>
    <scope>NUCLEOTIDE SEQUENCE</scope>
    <source>
        <strain evidence="2">SIO1C4</strain>
    </source>
</reference>
<proteinExistence type="predicted"/>
<feature type="compositionally biased region" description="Basic and acidic residues" evidence="1">
    <location>
        <begin position="59"/>
        <end position="77"/>
    </location>
</feature>
<dbReference type="AlphaFoldDB" id="A0A6B3NIV7"/>
<feature type="region of interest" description="Disordered" evidence="1">
    <location>
        <begin position="53"/>
        <end position="81"/>
    </location>
</feature>
<comment type="caution">
    <text evidence="2">The sequence shown here is derived from an EMBL/GenBank/DDBJ whole genome shotgun (WGS) entry which is preliminary data.</text>
</comment>
<sequence>MKLTYRGASYQPQSLAVTTKKTNIIAKFRGLIYQLSQAFEPVNHANDTLKYRGISYQQGREEGRGREKQYPEKESSNSEKLSQNNFIYAKVPYFGPSKTEYIAFHSKLQEFSLRVSYICGLESSGKLSPEQAYEQMKSLWQQLRQSKNTIGIGTND</sequence>
<evidence type="ECO:0000313" key="2">
    <source>
        <dbReference type="EMBL" id="NER29148.1"/>
    </source>
</evidence>
<dbReference type="EMBL" id="JAAHFQ010000316">
    <property type="protein sequence ID" value="NER29148.1"/>
    <property type="molecule type" value="Genomic_DNA"/>
</dbReference>
<accession>A0A6B3NIV7</accession>
<evidence type="ECO:0000256" key="1">
    <source>
        <dbReference type="SAM" id="MobiDB-lite"/>
    </source>
</evidence>
<gene>
    <name evidence="2" type="ORF">F6J89_16310</name>
</gene>
<dbReference type="Pfam" id="PF14105">
    <property type="entry name" value="DUF4278"/>
    <property type="match status" value="1"/>
</dbReference>